<feature type="domain" description="DM13" evidence="3">
    <location>
        <begin position="14"/>
        <end position="125"/>
    </location>
</feature>
<proteinExistence type="predicted"/>
<dbReference type="PANTHER" id="PTHR47281">
    <property type="entry name" value="OS09G0557700 PROTEIN"/>
    <property type="match status" value="1"/>
</dbReference>
<feature type="chain" id="PRO_5020210090" description="DM13 domain-containing protein" evidence="2">
    <location>
        <begin position="20"/>
        <end position="175"/>
    </location>
</feature>
<feature type="compositionally biased region" description="Low complexity" evidence="1">
    <location>
        <begin position="125"/>
        <end position="149"/>
    </location>
</feature>
<protein>
    <recommendedName>
        <fullName evidence="3">DM13 domain-containing protein</fullName>
    </recommendedName>
</protein>
<feature type="signal peptide" evidence="2">
    <location>
        <begin position="1"/>
        <end position="19"/>
    </location>
</feature>
<keyword evidence="5" id="KW-1185">Reference proteome</keyword>
<accession>A0A4Q4TDS0</accession>
<sequence>MQVGAAFTVLSAFATFVMAAEVGDTGVLNGLDAGLAGTVTVRDENTLEISGYTLEDASAPALYWWGATTEDLSSGWRIHTERVATTASDETITIPLDNGYTADEFSVVGLWCEEFALNFGQTTLETSDGSSPTETSDGSSSTTDSSTPSNSAAEKTITISLCALAATAIFAISTV</sequence>
<dbReference type="PROSITE" id="PS51549">
    <property type="entry name" value="DM13"/>
    <property type="match status" value="1"/>
</dbReference>
<reference evidence="4 5" key="1">
    <citation type="submission" date="2018-06" db="EMBL/GenBank/DDBJ databases">
        <title>Complete Genomes of Monosporascus.</title>
        <authorList>
            <person name="Robinson A.J."/>
            <person name="Natvig D.O."/>
        </authorList>
    </citation>
    <scope>NUCLEOTIDE SEQUENCE [LARGE SCALE GENOMIC DNA]</scope>
    <source>
        <strain evidence="4 5">CBS 110550</strain>
    </source>
</reference>
<dbReference type="OrthoDB" id="2448405at2759"/>
<evidence type="ECO:0000256" key="2">
    <source>
        <dbReference type="SAM" id="SignalP"/>
    </source>
</evidence>
<evidence type="ECO:0000313" key="4">
    <source>
        <dbReference type="EMBL" id="RYP04875.1"/>
    </source>
</evidence>
<dbReference type="InterPro" id="IPR045879">
    <property type="entry name" value="B561A"/>
</dbReference>
<name>A0A4Q4TDS0_9PEZI</name>
<dbReference type="AlphaFoldDB" id="A0A4Q4TDS0"/>
<feature type="region of interest" description="Disordered" evidence="1">
    <location>
        <begin position="123"/>
        <end position="150"/>
    </location>
</feature>
<dbReference type="EMBL" id="QJNU01000191">
    <property type="protein sequence ID" value="RYP04875.1"/>
    <property type="molecule type" value="Genomic_DNA"/>
</dbReference>
<dbReference type="Pfam" id="PF10517">
    <property type="entry name" value="DM13"/>
    <property type="match status" value="1"/>
</dbReference>
<evidence type="ECO:0000256" key="1">
    <source>
        <dbReference type="SAM" id="MobiDB-lite"/>
    </source>
</evidence>
<dbReference type="Proteomes" id="UP000293360">
    <property type="component" value="Unassembled WGS sequence"/>
</dbReference>
<gene>
    <name evidence="4" type="ORF">DL764_004198</name>
</gene>
<dbReference type="PANTHER" id="PTHR47281:SF1">
    <property type="entry name" value="OS09G0557700 PROTEIN"/>
    <property type="match status" value="1"/>
</dbReference>
<comment type="caution">
    <text evidence="4">The sequence shown here is derived from an EMBL/GenBank/DDBJ whole genome shotgun (WGS) entry which is preliminary data.</text>
</comment>
<dbReference type="SMART" id="SM00686">
    <property type="entry name" value="DM13"/>
    <property type="match status" value="1"/>
</dbReference>
<keyword evidence="2" id="KW-0732">Signal</keyword>
<dbReference type="InterPro" id="IPR019545">
    <property type="entry name" value="DM13_domain"/>
</dbReference>
<evidence type="ECO:0000259" key="3">
    <source>
        <dbReference type="PROSITE" id="PS51549"/>
    </source>
</evidence>
<organism evidence="4 5">
    <name type="scientific">Monosporascus ibericus</name>
    <dbReference type="NCBI Taxonomy" id="155417"/>
    <lineage>
        <taxon>Eukaryota</taxon>
        <taxon>Fungi</taxon>
        <taxon>Dikarya</taxon>
        <taxon>Ascomycota</taxon>
        <taxon>Pezizomycotina</taxon>
        <taxon>Sordariomycetes</taxon>
        <taxon>Xylariomycetidae</taxon>
        <taxon>Xylariales</taxon>
        <taxon>Xylariales incertae sedis</taxon>
        <taxon>Monosporascus</taxon>
    </lineage>
</organism>
<evidence type="ECO:0000313" key="5">
    <source>
        <dbReference type="Proteomes" id="UP000293360"/>
    </source>
</evidence>